<feature type="compositionally biased region" description="Polar residues" evidence="15">
    <location>
        <begin position="1"/>
        <end position="24"/>
    </location>
</feature>
<evidence type="ECO:0000256" key="6">
    <source>
        <dbReference type="ARBA" id="ARBA00022763"/>
    </source>
</evidence>
<feature type="compositionally biased region" description="Polar residues" evidence="15">
    <location>
        <begin position="80"/>
        <end position="91"/>
    </location>
</feature>
<dbReference type="InterPro" id="IPR027417">
    <property type="entry name" value="P-loop_NTPase"/>
</dbReference>
<dbReference type="Gene3D" id="3.40.50.10810">
    <property type="entry name" value="Tandem AAA-ATPase domain"/>
    <property type="match status" value="1"/>
</dbReference>
<dbReference type="SMART" id="SM00490">
    <property type="entry name" value="HELICc"/>
    <property type="match status" value="1"/>
</dbReference>
<comment type="caution">
    <text evidence="19">The sequence shown here is derived from an EMBL/GenBank/DDBJ whole genome shotgun (WGS) entry which is preliminary data.</text>
</comment>
<dbReference type="InterPro" id="IPR001650">
    <property type="entry name" value="Helicase_C-like"/>
</dbReference>
<dbReference type="GO" id="GO:0008270">
    <property type="term" value="F:zinc ion binding"/>
    <property type="evidence" value="ECO:0007669"/>
    <property type="project" value="UniProtKB-KW"/>
</dbReference>
<dbReference type="Gene3D" id="3.30.40.10">
    <property type="entry name" value="Zinc/RING finger domain, C3HC4 (zinc finger)"/>
    <property type="match status" value="1"/>
</dbReference>
<dbReference type="PROSITE" id="PS50089">
    <property type="entry name" value="ZF_RING_2"/>
    <property type="match status" value="1"/>
</dbReference>
<evidence type="ECO:0000256" key="10">
    <source>
        <dbReference type="ARBA" id="ARBA00022833"/>
    </source>
</evidence>
<evidence type="ECO:0000259" key="18">
    <source>
        <dbReference type="PROSITE" id="PS51194"/>
    </source>
</evidence>
<dbReference type="Pfam" id="PF08797">
    <property type="entry name" value="HIRAN"/>
    <property type="match status" value="1"/>
</dbReference>
<dbReference type="EMBL" id="JAEUBG010005537">
    <property type="protein sequence ID" value="KAH3674290.1"/>
    <property type="molecule type" value="Genomic_DNA"/>
</dbReference>
<dbReference type="Pfam" id="PF00271">
    <property type="entry name" value="Helicase_C"/>
    <property type="match status" value="1"/>
</dbReference>
<evidence type="ECO:0000313" key="19">
    <source>
        <dbReference type="EMBL" id="KAH3674290.1"/>
    </source>
</evidence>
<feature type="region of interest" description="Disordered" evidence="15">
    <location>
        <begin position="184"/>
        <end position="250"/>
    </location>
</feature>
<feature type="domain" description="RING-type" evidence="16">
    <location>
        <begin position="984"/>
        <end position="1031"/>
    </location>
</feature>
<reference evidence="19" key="1">
    <citation type="journal article" date="2021" name="Open Biol.">
        <title>Shared evolutionary footprints suggest mitochondrial oxidative damage underlies multiple complex I losses in fungi.</title>
        <authorList>
            <person name="Schikora-Tamarit M.A."/>
            <person name="Marcet-Houben M."/>
            <person name="Nosek J."/>
            <person name="Gabaldon T."/>
        </authorList>
    </citation>
    <scope>NUCLEOTIDE SEQUENCE</scope>
    <source>
        <strain evidence="19">CBS2887</strain>
    </source>
</reference>
<dbReference type="PANTHER" id="PTHR45626:SF22">
    <property type="entry name" value="DNA REPAIR PROTEIN RAD5"/>
    <property type="match status" value="1"/>
</dbReference>
<evidence type="ECO:0000313" key="20">
    <source>
        <dbReference type="Proteomes" id="UP000774326"/>
    </source>
</evidence>
<keyword evidence="5" id="KW-0547">Nucleotide-binding</keyword>
<evidence type="ECO:0000256" key="7">
    <source>
        <dbReference type="ARBA" id="ARBA00022771"/>
    </source>
</evidence>
<dbReference type="InterPro" id="IPR014905">
    <property type="entry name" value="HIRAN"/>
</dbReference>
<feature type="region of interest" description="Disordered" evidence="15">
    <location>
        <begin position="1"/>
        <end position="124"/>
    </location>
</feature>
<dbReference type="GO" id="GO:0006281">
    <property type="term" value="P:DNA repair"/>
    <property type="evidence" value="ECO:0007669"/>
    <property type="project" value="UniProtKB-KW"/>
</dbReference>
<keyword evidence="12" id="KW-0234">DNA repair</keyword>
<organism evidence="19 20">
    <name type="scientific">Wickerhamomyces pijperi</name>
    <name type="common">Yeast</name>
    <name type="synonym">Pichia pijperi</name>
    <dbReference type="NCBI Taxonomy" id="599730"/>
    <lineage>
        <taxon>Eukaryota</taxon>
        <taxon>Fungi</taxon>
        <taxon>Dikarya</taxon>
        <taxon>Ascomycota</taxon>
        <taxon>Saccharomycotina</taxon>
        <taxon>Saccharomycetes</taxon>
        <taxon>Phaffomycetales</taxon>
        <taxon>Wickerhamomycetaceae</taxon>
        <taxon>Wickerhamomyces</taxon>
    </lineage>
</organism>
<dbReference type="SUPFAM" id="SSF57850">
    <property type="entry name" value="RING/U-box"/>
    <property type="match status" value="1"/>
</dbReference>
<dbReference type="GO" id="GO:0016818">
    <property type="term" value="F:hydrolase activity, acting on acid anhydrides, in phosphorus-containing anhydrides"/>
    <property type="evidence" value="ECO:0007669"/>
    <property type="project" value="InterPro"/>
</dbReference>
<dbReference type="SUPFAM" id="SSF52540">
    <property type="entry name" value="P-loop containing nucleoside triphosphate hydrolases"/>
    <property type="match status" value="2"/>
</dbReference>
<feature type="compositionally biased region" description="Polar residues" evidence="15">
    <location>
        <begin position="39"/>
        <end position="55"/>
    </location>
</feature>
<dbReference type="InterPro" id="IPR000330">
    <property type="entry name" value="SNF2_N"/>
</dbReference>
<feature type="compositionally biased region" description="Polar residues" evidence="15">
    <location>
        <begin position="184"/>
        <end position="203"/>
    </location>
</feature>
<feature type="compositionally biased region" description="Basic and acidic residues" evidence="15">
    <location>
        <begin position="215"/>
        <end position="231"/>
    </location>
</feature>
<dbReference type="PANTHER" id="PTHR45626">
    <property type="entry name" value="TRANSCRIPTION TERMINATION FACTOR 2-RELATED"/>
    <property type="match status" value="1"/>
</dbReference>
<feature type="domain" description="Helicase C-terminal" evidence="18">
    <location>
        <begin position="1069"/>
        <end position="1236"/>
    </location>
</feature>
<evidence type="ECO:0000256" key="14">
    <source>
        <dbReference type="PROSITE-ProRule" id="PRU00175"/>
    </source>
</evidence>
<evidence type="ECO:0000256" key="4">
    <source>
        <dbReference type="ARBA" id="ARBA00022723"/>
    </source>
</evidence>
<dbReference type="InterPro" id="IPR038718">
    <property type="entry name" value="SNF2-like_sf"/>
</dbReference>
<dbReference type="PROSITE" id="PS51194">
    <property type="entry name" value="HELICASE_CTER"/>
    <property type="match status" value="1"/>
</dbReference>
<dbReference type="InterPro" id="IPR049730">
    <property type="entry name" value="SNF2/RAD54-like_C"/>
</dbReference>
<keyword evidence="9" id="KW-0347">Helicase</keyword>
<keyword evidence="4" id="KW-0479">Metal-binding</keyword>
<dbReference type="PROSITE" id="PS00518">
    <property type="entry name" value="ZF_RING_1"/>
    <property type="match status" value="1"/>
</dbReference>
<dbReference type="InterPro" id="IPR001841">
    <property type="entry name" value="Znf_RING"/>
</dbReference>
<protein>
    <recommendedName>
        <fullName evidence="3">DNA repair protein RAD5</fullName>
    </recommendedName>
</protein>
<evidence type="ECO:0000256" key="2">
    <source>
        <dbReference type="ARBA" id="ARBA00007025"/>
    </source>
</evidence>
<dbReference type="Proteomes" id="UP000774326">
    <property type="component" value="Unassembled WGS sequence"/>
</dbReference>
<reference evidence="19" key="2">
    <citation type="submission" date="2021-01" db="EMBL/GenBank/DDBJ databases">
        <authorList>
            <person name="Schikora-Tamarit M.A."/>
        </authorList>
    </citation>
    <scope>NUCLEOTIDE SEQUENCE</scope>
    <source>
        <strain evidence="19">CBS2887</strain>
    </source>
</reference>
<keyword evidence="10" id="KW-0862">Zinc</keyword>
<dbReference type="Gene3D" id="3.40.50.300">
    <property type="entry name" value="P-loop containing nucleotide triphosphate hydrolases"/>
    <property type="match status" value="1"/>
</dbReference>
<dbReference type="SMART" id="SM00910">
    <property type="entry name" value="HIRAN"/>
    <property type="match status" value="1"/>
</dbReference>
<dbReference type="GO" id="GO:0003676">
    <property type="term" value="F:nucleic acid binding"/>
    <property type="evidence" value="ECO:0007669"/>
    <property type="project" value="InterPro"/>
</dbReference>
<dbReference type="SMART" id="SM00487">
    <property type="entry name" value="DEXDc"/>
    <property type="match status" value="1"/>
</dbReference>
<evidence type="ECO:0000256" key="8">
    <source>
        <dbReference type="ARBA" id="ARBA00022801"/>
    </source>
</evidence>
<evidence type="ECO:0000256" key="15">
    <source>
        <dbReference type="SAM" id="MobiDB-lite"/>
    </source>
</evidence>
<dbReference type="InterPro" id="IPR013083">
    <property type="entry name" value="Znf_RING/FYVE/PHD"/>
</dbReference>
<dbReference type="GO" id="GO:0004386">
    <property type="term" value="F:helicase activity"/>
    <property type="evidence" value="ECO:0007669"/>
    <property type="project" value="UniProtKB-KW"/>
</dbReference>
<dbReference type="InterPro" id="IPR050628">
    <property type="entry name" value="SNF2_RAD54_helicase_TF"/>
</dbReference>
<keyword evidence="8" id="KW-0378">Hydrolase</keyword>
<comment type="subcellular location">
    <subcellularLocation>
        <location evidence="1">Nucleus</location>
    </subcellularLocation>
</comment>
<sequence length="1240" mass="141313">MSTPTETTKDQTSNDSVPDPSQSVKTERKDTDPKFFLAPSSSFQAPQQDSTNIAEQPQEAVATQHHQLPEDEPTAAQPDIANTSQTEQIDTTARELPPSSPNRGNQSGLFVSEEEDDDDEDEDHTEIDENYTLFESQIQAIIPEIGLDEVSKYYDQFKDKTNPVMSAVNSYYDGVNEMAPLAMGSSSPVKRTSTTVNATSSLPGNALRRRRVVHNFRDPRLSDPLDPDHPHNSSQPAQKRHKPEVQRKQLSKKIDWRRFIGQLQVTAWATRPTLKPLIYGTQLSIIKSEANSSTKGRGRGRSSYGENVSSYLKLVQDANDPAKRKEIGRMPEDIATILYPLIQDDDTGKNVDFDVTVVFCDGRLSTGDSFFIQVDCYLTSNIFKSGKSDSVEGEDPNTSMSGADELRLMRQGSSGFASSTGAVETPEEKEIRRRQVALMRLFNKLDFKVQESEINAKGLDEQTNNEVEFIDLSDDEQIAYLNSSQRPAKSAAQQDEESHELNLNQLKEFYKRTQTEKVLATLPETTPPSHNFALDLRSYQKQGLTWMLRNEREIDQDPNQSNMMNPLWKEFKFPKDRSWVVLHNERLREVYTKNLFYANLYSGEFSLEKPVLRSMVRGGILADEMGLGKTISTLSLIHYAPFDKQVTSLEQAQGLKYAHRTTLIIVPTSLLQQWQDEFDKSNGDGSSYFVYYGNDTSQSLPDLLLTKKDKDTPMVVFTTYGTVQTEWARYIKSTASSSRHVGLFSVKWFRVVLDEGHNIRNRMNKTTKACYDLKVSRKWLLTGTPIINRLDDLYSLVKFLELEPWSHISYWNTFITTPFMKKDYKQALDVVASILDPILLRRTKNMKQANGQPLVELPSKQVIIERIKFTPMEQDLYNWFLKLAETSVSQGIKRGDILKKYTQILVHILRLRQICCHMDLVKGSNDEMDEDLQGKVTGLRPLEIPDELLNPKLDTFKNQEELEKVKDTIKAKYPNVKTLEELECSICTTQPILKEHITFTECSHVFCHSCVLEHCQYQKIHGNEVFCPNCRAPIASTKLLQPKFPVKDSGEYDLYCYDAAALRSSKLNALLTHIRIIKDTTPGAKIVVFSQFSSYLDIMEEVISLESSTKVLKFHGKLSMEKRSQVLKEFKETKVSSSTQITVLLLSLKAGGVGLNLTEANTAFMCDPWWSPSVEDQAIDRIHRIGQQNNVKVIRFIMEGSIEEKMLKIQERKRTIGEAVEAEEEERRKRRVEEIQMLFE</sequence>
<dbReference type="InterPro" id="IPR014001">
    <property type="entry name" value="Helicase_ATP-bd"/>
</dbReference>
<dbReference type="CDD" id="cd18793">
    <property type="entry name" value="SF2_C_SNF"/>
    <property type="match status" value="1"/>
</dbReference>
<keyword evidence="13" id="KW-0539">Nucleus</keyword>
<accession>A0A9P8PML5</accession>
<dbReference type="GO" id="GO:0005524">
    <property type="term" value="F:ATP binding"/>
    <property type="evidence" value="ECO:0007669"/>
    <property type="project" value="UniProtKB-KW"/>
</dbReference>
<dbReference type="CDD" id="cd18008">
    <property type="entry name" value="DEXDc_SHPRH-like"/>
    <property type="match status" value="1"/>
</dbReference>
<name>A0A9P8PML5_WICPI</name>
<feature type="domain" description="Helicase ATP-binding" evidence="17">
    <location>
        <begin position="610"/>
        <end position="803"/>
    </location>
</feature>
<dbReference type="GO" id="GO:0008094">
    <property type="term" value="F:ATP-dependent activity, acting on DNA"/>
    <property type="evidence" value="ECO:0007669"/>
    <property type="project" value="TreeGrafter"/>
</dbReference>
<evidence type="ECO:0000256" key="13">
    <source>
        <dbReference type="ARBA" id="ARBA00023242"/>
    </source>
</evidence>
<keyword evidence="6" id="KW-0227">DNA damage</keyword>
<evidence type="ECO:0000256" key="5">
    <source>
        <dbReference type="ARBA" id="ARBA00022741"/>
    </source>
</evidence>
<feature type="compositionally biased region" description="Acidic residues" evidence="15">
    <location>
        <begin position="112"/>
        <end position="124"/>
    </location>
</feature>
<evidence type="ECO:0000256" key="3">
    <source>
        <dbReference type="ARBA" id="ARBA00013412"/>
    </source>
</evidence>
<dbReference type="InterPro" id="IPR017907">
    <property type="entry name" value="Znf_RING_CS"/>
</dbReference>
<evidence type="ECO:0000256" key="9">
    <source>
        <dbReference type="ARBA" id="ARBA00022806"/>
    </source>
</evidence>
<proteinExistence type="inferred from homology"/>
<dbReference type="Pfam" id="PF00176">
    <property type="entry name" value="SNF2-rel_dom"/>
    <property type="match status" value="1"/>
</dbReference>
<gene>
    <name evidence="19" type="ORF">WICPIJ_009601</name>
</gene>
<dbReference type="GO" id="GO:0005634">
    <property type="term" value="C:nucleus"/>
    <property type="evidence" value="ECO:0007669"/>
    <property type="project" value="UniProtKB-SubCell"/>
</dbReference>
<dbReference type="PROSITE" id="PS51192">
    <property type="entry name" value="HELICASE_ATP_BIND_1"/>
    <property type="match status" value="1"/>
</dbReference>
<evidence type="ECO:0000259" key="17">
    <source>
        <dbReference type="PROSITE" id="PS51192"/>
    </source>
</evidence>
<keyword evidence="11" id="KW-0067">ATP-binding</keyword>
<evidence type="ECO:0000256" key="12">
    <source>
        <dbReference type="ARBA" id="ARBA00023204"/>
    </source>
</evidence>
<comment type="similarity">
    <text evidence="2">Belongs to the SNF2/RAD54 helicase family.</text>
</comment>
<keyword evidence="7 14" id="KW-0863">Zinc-finger</keyword>
<evidence type="ECO:0000256" key="11">
    <source>
        <dbReference type="ARBA" id="ARBA00022840"/>
    </source>
</evidence>
<dbReference type="OrthoDB" id="2801544at2759"/>
<evidence type="ECO:0000256" key="1">
    <source>
        <dbReference type="ARBA" id="ARBA00004123"/>
    </source>
</evidence>
<dbReference type="AlphaFoldDB" id="A0A9P8PML5"/>
<keyword evidence="20" id="KW-1185">Reference proteome</keyword>
<evidence type="ECO:0000259" key="16">
    <source>
        <dbReference type="PROSITE" id="PS50089"/>
    </source>
</evidence>